<feature type="region of interest" description="Disordered" evidence="1">
    <location>
        <begin position="352"/>
        <end position="375"/>
    </location>
</feature>
<evidence type="ECO:0000256" key="1">
    <source>
        <dbReference type="SAM" id="MobiDB-lite"/>
    </source>
</evidence>
<organism evidence="3 4">
    <name type="scientific">Elysia crispata</name>
    <name type="common">lettuce slug</name>
    <dbReference type="NCBI Taxonomy" id="231223"/>
    <lineage>
        <taxon>Eukaryota</taxon>
        <taxon>Metazoa</taxon>
        <taxon>Spiralia</taxon>
        <taxon>Lophotrochozoa</taxon>
        <taxon>Mollusca</taxon>
        <taxon>Gastropoda</taxon>
        <taxon>Heterobranchia</taxon>
        <taxon>Euthyneura</taxon>
        <taxon>Panpulmonata</taxon>
        <taxon>Sacoglossa</taxon>
        <taxon>Placobranchoidea</taxon>
        <taxon>Plakobranchidae</taxon>
        <taxon>Elysia</taxon>
    </lineage>
</organism>
<dbReference type="CDD" id="cd00037">
    <property type="entry name" value="CLECT"/>
    <property type="match status" value="1"/>
</dbReference>
<keyword evidence="2" id="KW-0472">Membrane</keyword>
<dbReference type="InterPro" id="IPR052108">
    <property type="entry name" value="MEGF/SIB"/>
</dbReference>
<feature type="transmembrane region" description="Helical" evidence="2">
    <location>
        <begin position="327"/>
        <end position="346"/>
    </location>
</feature>
<keyword evidence="2" id="KW-0812">Transmembrane</keyword>
<comment type="caution">
    <text evidence="3">The sequence shown here is derived from an EMBL/GenBank/DDBJ whole genome shotgun (WGS) entry which is preliminary data.</text>
</comment>
<proteinExistence type="predicted"/>
<accession>A0AAE1D7V2</accession>
<evidence type="ECO:0000256" key="2">
    <source>
        <dbReference type="SAM" id="Phobius"/>
    </source>
</evidence>
<dbReference type="Proteomes" id="UP001283361">
    <property type="component" value="Unassembled WGS sequence"/>
</dbReference>
<dbReference type="PANTHER" id="PTHR24035">
    <property type="entry name" value="MULTIPLE EPIDERMAL GROWTH FACTOR-LIKE DOMAINS PROTEIN"/>
    <property type="match status" value="1"/>
</dbReference>
<protein>
    <recommendedName>
        <fullName evidence="5">EGF-like domain-containing protein</fullName>
    </recommendedName>
</protein>
<dbReference type="Gene3D" id="2.170.300.10">
    <property type="entry name" value="Tie2 ligand-binding domain superfamily"/>
    <property type="match status" value="1"/>
</dbReference>
<name>A0AAE1D7V2_9GAST</name>
<evidence type="ECO:0000313" key="3">
    <source>
        <dbReference type="EMBL" id="KAK3759975.1"/>
    </source>
</evidence>
<sequence length="404" mass="45458">MQIQHIYSNFGSIIYFFAFANKCVTGMSCPQEWDFLHLASKKCVLPFSHYSTLEEARKANLAAIETAVKMLDDDEHDFIIGKLIITHPDRPWTRLEFYHAQELFKWLDHKQKAPESPWFPHEYRSSELEPCIIFRWHPYDNSDMFLCINPSRFKCEILRAFGSNTYDMKCSRRCSPYCVGTDKTCDHKNGSCVHGCVDGYQGELCDRVCGNKTYGPACSNNCSPYCGGEKKICNHINGSCVHGCVDGYQGEICDRGEMCDRECENNTYGVNCSKHCSPFCGGADNSCDNINGSCVNGCIDGYYGELCDAVGYTETVKNSSEDHMKTIAAIFLLFLIAGLVISSVAFSPEGFLTEEDKTGTGPESEEEESRSVESNQLWMLEEFTVQYDSDIAIDQEESNYLSSS</sequence>
<keyword evidence="4" id="KW-1185">Reference proteome</keyword>
<dbReference type="EMBL" id="JAWDGP010005052">
    <property type="protein sequence ID" value="KAK3759975.1"/>
    <property type="molecule type" value="Genomic_DNA"/>
</dbReference>
<dbReference type="PANTHER" id="PTHR24035:SF109">
    <property type="entry name" value="PROTEIN DRAPER"/>
    <property type="match status" value="1"/>
</dbReference>
<reference evidence="3" key="1">
    <citation type="journal article" date="2023" name="G3 (Bethesda)">
        <title>A reference genome for the long-term kleptoplast-retaining sea slug Elysia crispata morphotype clarki.</title>
        <authorList>
            <person name="Eastman K.E."/>
            <person name="Pendleton A.L."/>
            <person name="Shaikh M.A."/>
            <person name="Suttiyut T."/>
            <person name="Ogas R."/>
            <person name="Tomko P."/>
            <person name="Gavelis G."/>
            <person name="Widhalm J.R."/>
            <person name="Wisecaver J.H."/>
        </authorList>
    </citation>
    <scope>NUCLEOTIDE SEQUENCE</scope>
    <source>
        <strain evidence="3">ECLA1</strain>
    </source>
</reference>
<evidence type="ECO:0000313" key="4">
    <source>
        <dbReference type="Proteomes" id="UP001283361"/>
    </source>
</evidence>
<gene>
    <name evidence="3" type="ORF">RRG08_006442</name>
</gene>
<keyword evidence="2" id="KW-1133">Transmembrane helix</keyword>
<evidence type="ECO:0008006" key="5">
    <source>
        <dbReference type="Google" id="ProtNLM"/>
    </source>
</evidence>
<dbReference type="AlphaFoldDB" id="A0AAE1D7V2"/>